<reference evidence="2" key="2">
    <citation type="submission" date="2025-09" db="UniProtKB">
        <authorList>
            <consortium name="Ensembl"/>
        </authorList>
    </citation>
    <scope>IDENTIFICATION</scope>
</reference>
<name>A0A8C8YGS0_PROSS</name>
<proteinExistence type="predicted"/>
<dbReference type="Ensembl" id="ENSPSMT00000002691.1">
    <property type="protein sequence ID" value="ENSPSMP00000002276.1"/>
    <property type="gene ID" value="ENSPSMG00000001762.1"/>
</dbReference>
<keyword evidence="3" id="KW-1185">Reference proteome</keyword>
<accession>A0A8C8YGS0</accession>
<dbReference type="Proteomes" id="UP000694414">
    <property type="component" value="Unplaced"/>
</dbReference>
<organism evidence="2 3">
    <name type="scientific">Prolemur simus</name>
    <name type="common">Greater bamboo lemur</name>
    <name type="synonym">Hapalemur simus</name>
    <dbReference type="NCBI Taxonomy" id="1328070"/>
    <lineage>
        <taxon>Eukaryota</taxon>
        <taxon>Metazoa</taxon>
        <taxon>Chordata</taxon>
        <taxon>Craniata</taxon>
        <taxon>Vertebrata</taxon>
        <taxon>Euteleostomi</taxon>
        <taxon>Mammalia</taxon>
        <taxon>Eutheria</taxon>
        <taxon>Euarchontoglires</taxon>
        <taxon>Primates</taxon>
        <taxon>Strepsirrhini</taxon>
        <taxon>Lemuriformes</taxon>
        <taxon>Lemuridae</taxon>
        <taxon>Prolemur</taxon>
    </lineage>
</organism>
<protein>
    <submittedName>
        <fullName evidence="2">Uncharacterized protein</fullName>
    </submittedName>
</protein>
<evidence type="ECO:0000256" key="1">
    <source>
        <dbReference type="SAM" id="MobiDB-lite"/>
    </source>
</evidence>
<sequence>MDIREQNRELHSQLLEAKQQILDLREKPNISESTAFSLANQLQKYKCGKFRDVLESVQGVRLEFWEEEWAETPTLEDEQGDVGVSDVGSSAETSKSSPCQGNGRNGRGWHVFHRY</sequence>
<feature type="region of interest" description="Disordered" evidence="1">
    <location>
        <begin position="71"/>
        <end position="115"/>
    </location>
</feature>
<dbReference type="GeneTree" id="ENSGT00960000189571"/>
<feature type="compositionally biased region" description="Polar residues" evidence="1">
    <location>
        <begin position="87"/>
        <end position="102"/>
    </location>
</feature>
<reference evidence="2" key="1">
    <citation type="submission" date="2025-08" db="UniProtKB">
        <authorList>
            <consortium name="Ensembl"/>
        </authorList>
    </citation>
    <scope>IDENTIFICATION</scope>
</reference>
<dbReference type="AlphaFoldDB" id="A0A8C8YGS0"/>
<evidence type="ECO:0000313" key="3">
    <source>
        <dbReference type="Proteomes" id="UP000694414"/>
    </source>
</evidence>
<evidence type="ECO:0000313" key="2">
    <source>
        <dbReference type="Ensembl" id="ENSPSMP00000002276.1"/>
    </source>
</evidence>
<feature type="compositionally biased region" description="Acidic residues" evidence="1">
    <location>
        <begin position="71"/>
        <end position="80"/>
    </location>
</feature>